<dbReference type="GO" id="GO:0005737">
    <property type="term" value="C:cytoplasm"/>
    <property type="evidence" value="ECO:0007669"/>
    <property type="project" value="TreeGrafter"/>
</dbReference>
<dbReference type="GO" id="GO:0004174">
    <property type="term" value="F:electron-transferring-flavoprotein dehydrogenase activity"/>
    <property type="evidence" value="ECO:0007669"/>
    <property type="project" value="TreeGrafter"/>
</dbReference>
<evidence type="ECO:0000313" key="5">
    <source>
        <dbReference type="Proteomes" id="UP000583929"/>
    </source>
</evidence>
<keyword evidence="2" id="KW-0274">FAD</keyword>
<dbReference type="AlphaFoldDB" id="A0A7J6DYH7"/>
<evidence type="ECO:0008006" key="6">
    <source>
        <dbReference type="Google" id="ProtNLM"/>
    </source>
</evidence>
<keyword evidence="1" id="KW-0285">Flavoprotein</keyword>
<dbReference type="PANTHER" id="PTHR43735:SF3">
    <property type="entry name" value="FERROPTOSIS SUPPRESSOR PROTEIN 1"/>
    <property type="match status" value="1"/>
</dbReference>
<dbReference type="Proteomes" id="UP000583929">
    <property type="component" value="Unassembled WGS sequence"/>
</dbReference>
<dbReference type="EMBL" id="JAATIQ010000572">
    <property type="protein sequence ID" value="KAF4351121.1"/>
    <property type="molecule type" value="Genomic_DNA"/>
</dbReference>
<gene>
    <name evidence="4" type="ORF">G4B88_025511</name>
</gene>
<evidence type="ECO:0000256" key="2">
    <source>
        <dbReference type="ARBA" id="ARBA00022827"/>
    </source>
</evidence>
<reference evidence="4 5" key="1">
    <citation type="journal article" date="2020" name="bioRxiv">
        <title>Sequence and annotation of 42 cannabis genomes reveals extensive copy number variation in cannabinoid synthesis and pathogen resistance genes.</title>
        <authorList>
            <person name="Mckernan K.J."/>
            <person name="Helbert Y."/>
            <person name="Kane L.T."/>
            <person name="Ebling H."/>
            <person name="Zhang L."/>
            <person name="Liu B."/>
            <person name="Eaton Z."/>
            <person name="Mclaughlin S."/>
            <person name="Kingan S."/>
            <person name="Baybayan P."/>
            <person name="Concepcion G."/>
            <person name="Jordan M."/>
            <person name="Riva A."/>
            <person name="Barbazuk W."/>
            <person name="Harkins T."/>
        </authorList>
    </citation>
    <scope>NUCLEOTIDE SEQUENCE [LARGE SCALE GENOMIC DNA]</scope>
    <source>
        <strain evidence="5">cv. Jamaican Lion 4</strain>
        <tissue evidence="4">Leaf</tissue>
    </source>
</reference>
<proteinExistence type="predicted"/>
<evidence type="ECO:0000256" key="1">
    <source>
        <dbReference type="ARBA" id="ARBA00022630"/>
    </source>
</evidence>
<evidence type="ECO:0000256" key="3">
    <source>
        <dbReference type="ARBA" id="ARBA00023002"/>
    </source>
</evidence>
<dbReference type="PANTHER" id="PTHR43735">
    <property type="entry name" value="APOPTOSIS-INDUCING FACTOR 1"/>
    <property type="match status" value="1"/>
</dbReference>
<dbReference type="Gene3D" id="3.50.50.60">
    <property type="entry name" value="FAD/NAD(P)-binding domain"/>
    <property type="match status" value="1"/>
</dbReference>
<keyword evidence="3" id="KW-0560">Oxidoreductase</keyword>
<organism evidence="4 5">
    <name type="scientific">Cannabis sativa</name>
    <name type="common">Hemp</name>
    <name type="synonym">Marijuana</name>
    <dbReference type="NCBI Taxonomy" id="3483"/>
    <lineage>
        <taxon>Eukaryota</taxon>
        <taxon>Viridiplantae</taxon>
        <taxon>Streptophyta</taxon>
        <taxon>Embryophyta</taxon>
        <taxon>Tracheophyta</taxon>
        <taxon>Spermatophyta</taxon>
        <taxon>Magnoliopsida</taxon>
        <taxon>eudicotyledons</taxon>
        <taxon>Gunneridae</taxon>
        <taxon>Pentapetalae</taxon>
        <taxon>rosids</taxon>
        <taxon>fabids</taxon>
        <taxon>Rosales</taxon>
        <taxon>Cannabaceae</taxon>
        <taxon>Cannabis</taxon>
    </lineage>
</organism>
<name>A0A7J6DYH7_CANSA</name>
<dbReference type="InterPro" id="IPR036188">
    <property type="entry name" value="FAD/NAD-bd_sf"/>
</dbReference>
<sequence>MEGEKRRVVIIGGGVAGSLLAKSIQFNSNLTLIDEKEYFEIPWARWRAMVDPSFGERSVINHRDYLSNGRIVASSAIDITETEDLTAEGRLIPYDYLIIAIGHIDSVPKTRTEMLNQYQKEQNVEEDGRVFPVSNSSSTIIDCLMSEANRTGGAYSLSSVVQTGKIVRMASANGGKFLLGIRKQTTSPLEYLEAEYLLIASGNNSQGFSLASQLGHSIIDSVPSLFTFKTVRIHS</sequence>
<comment type="caution">
    <text evidence="4">The sequence shown here is derived from an EMBL/GenBank/DDBJ whole genome shotgun (WGS) entry which is preliminary data.</text>
</comment>
<protein>
    <recommendedName>
        <fullName evidence="6">FAD/NAD(P)-binding domain-containing protein</fullName>
    </recommendedName>
</protein>
<evidence type="ECO:0000313" key="4">
    <source>
        <dbReference type="EMBL" id="KAF4351121.1"/>
    </source>
</evidence>
<dbReference type="Gene3D" id="3.50.50.100">
    <property type="match status" value="1"/>
</dbReference>
<dbReference type="GO" id="GO:0050660">
    <property type="term" value="F:flavin adenine dinucleotide binding"/>
    <property type="evidence" value="ECO:0007669"/>
    <property type="project" value="TreeGrafter"/>
</dbReference>
<dbReference type="SUPFAM" id="SSF51905">
    <property type="entry name" value="FAD/NAD(P)-binding domain"/>
    <property type="match status" value="1"/>
</dbReference>
<keyword evidence="5" id="KW-1185">Reference proteome</keyword>
<accession>A0A7J6DYH7</accession>